<sequence length="83" mass="9054">MQRIRNLEDLLDFVSYNPGAAKELKKDPRKVAAMLGVELEESEAELIQANLDVDALLANAKSADSMAAKVAQGVGLERRRTAE</sequence>
<accession>A0ABW9IXI8</accession>
<keyword evidence="2" id="KW-1185">Reference proteome</keyword>
<protein>
    <submittedName>
        <fullName evidence="1">Uncharacterized protein</fullName>
    </submittedName>
</protein>
<organism evidence="1 2">
    <name type="scientific">Streptomyces galilaeus</name>
    <dbReference type="NCBI Taxonomy" id="33899"/>
    <lineage>
        <taxon>Bacteria</taxon>
        <taxon>Bacillati</taxon>
        <taxon>Actinomycetota</taxon>
        <taxon>Actinomycetes</taxon>
        <taxon>Kitasatosporales</taxon>
        <taxon>Streptomycetaceae</taxon>
        <taxon>Streptomyces</taxon>
    </lineage>
</organism>
<evidence type="ECO:0000313" key="1">
    <source>
        <dbReference type="EMBL" id="MFM9651808.1"/>
    </source>
</evidence>
<gene>
    <name evidence="1" type="ORF">ACKI1S_37375</name>
</gene>
<proteinExistence type="predicted"/>
<dbReference type="RefSeq" id="WP_409085430.1">
    <property type="nucleotide sequence ID" value="NZ_JBJVMW010000027.1"/>
</dbReference>
<name>A0ABW9IXI8_STRGJ</name>
<dbReference type="Proteomes" id="UP001631993">
    <property type="component" value="Unassembled WGS sequence"/>
</dbReference>
<comment type="caution">
    <text evidence="1">The sequence shown here is derived from an EMBL/GenBank/DDBJ whole genome shotgun (WGS) entry which is preliminary data.</text>
</comment>
<reference evidence="1 2" key="1">
    <citation type="submission" date="2024-12" db="EMBL/GenBank/DDBJ databases">
        <title>Forecasting of Potato common scab and diversities of Pathogenic streptomyces spp. in china.</title>
        <authorList>
            <person name="Handique U."/>
            <person name="Wu J."/>
        </authorList>
    </citation>
    <scope>NUCLEOTIDE SEQUENCE [LARGE SCALE GENOMIC DNA]</scope>
    <source>
        <strain evidence="1 2">ZRIMU1585</strain>
    </source>
</reference>
<dbReference type="EMBL" id="JBJVNE010000023">
    <property type="protein sequence ID" value="MFM9651808.1"/>
    <property type="molecule type" value="Genomic_DNA"/>
</dbReference>
<evidence type="ECO:0000313" key="2">
    <source>
        <dbReference type="Proteomes" id="UP001631993"/>
    </source>
</evidence>